<sequence>MYNGAVGKEQLEWLDGVLKDSTDKGQKVIVCCHLPLDPNAANPDCLLWNYEEVMEVIHRFRCVKACFGGHDHAGGYSVDVHGIHHCVLEAALECPPGTDAFGYVDVYNDKLVLHGTNRMASIEMAFEP</sequence>
<dbReference type="PANTHER" id="PTHR16509">
    <property type="match status" value="1"/>
</dbReference>
<evidence type="ECO:0008006" key="3">
    <source>
        <dbReference type="Google" id="ProtNLM"/>
    </source>
</evidence>
<reference evidence="1 2" key="1">
    <citation type="journal article" date="2020" name="Nat. Food">
        <title>A phased Vanilla planifolia genome enables genetic improvement of flavour and production.</title>
        <authorList>
            <person name="Hasing T."/>
            <person name="Tang H."/>
            <person name="Brym M."/>
            <person name="Khazi F."/>
            <person name="Huang T."/>
            <person name="Chambers A.H."/>
        </authorList>
    </citation>
    <scope>NUCLEOTIDE SEQUENCE [LARGE SCALE GENOMIC DNA]</scope>
    <source>
        <tissue evidence="1">Leaf</tissue>
    </source>
</reference>
<dbReference type="SUPFAM" id="SSF56300">
    <property type="entry name" value="Metallo-dependent phosphatases"/>
    <property type="match status" value="1"/>
</dbReference>
<comment type="caution">
    <text evidence="1">The sequence shown here is derived from an EMBL/GenBank/DDBJ whole genome shotgun (WGS) entry which is preliminary data.</text>
</comment>
<accession>A0A835ULA7</accession>
<dbReference type="GO" id="GO:0030145">
    <property type="term" value="F:manganese ion binding"/>
    <property type="evidence" value="ECO:0007669"/>
    <property type="project" value="TreeGrafter"/>
</dbReference>
<dbReference type="GO" id="GO:0047631">
    <property type="term" value="F:ADP-ribose diphosphatase activity"/>
    <property type="evidence" value="ECO:0007669"/>
    <property type="project" value="TreeGrafter"/>
</dbReference>
<dbReference type="EMBL" id="JADCNM010000010">
    <property type="protein sequence ID" value="KAG0465653.1"/>
    <property type="molecule type" value="Genomic_DNA"/>
</dbReference>
<organism evidence="1 2">
    <name type="scientific">Vanilla planifolia</name>
    <name type="common">Vanilla</name>
    <dbReference type="NCBI Taxonomy" id="51239"/>
    <lineage>
        <taxon>Eukaryota</taxon>
        <taxon>Viridiplantae</taxon>
        <taxon>Streptophyta</taxon>
        <taxon>Embryophyta</taxon>
        <taxon>Tracheophyta</taxon>
        <taxon>Spermatophyta</taxon>
        <taxon>Magnoliopsida</taxon>
        <taxon>Liliopsida</taxon>
        <taxon>Asparagales</taxon>
        <taxon>Orchidaceae</taxon>
        <taxon>Vanilloideae</taxon>
        <taxon>Vanilleae</taxon>
        <taxon>Vanilla</taxon>
    </lineage>
</organism>
<dbReference type="Gene3D" id="3.60.21.10">
    <property type="match status" value="1"/>
</dbReference>
<dbReference type="Proteomes" id="UP000639772">
    <property type="component" value="Chromosome 10"/>
</dbReference>
<proteinExistence type="predicted"/>
<dbReference type="GO" id="GO:0008663">
    <property type="term" value="F:2',3'-cyclic-nucleotide 2'-phosphodiesterase activity"/>
    <property type="evidence" value="ECO:0007669"/>
    <property type="project" value="TreeGrafter"/>
</dbReference>
<name>A0A835ULA7_VANPL</name>
<evidence type="ECO:0000313" key="2">
    <source>
        <dbReference type="Proteomes" id="UP000639772"/>
    </source>
</evidence>
<gene>
    <name evidence="1" type="ORF">HPP92_019817</name>
</gene>
<dbReference type="GO" id="GO:0047734">
    <property type="term" value="F:CDP-glycerol diphosphatase activity"/>
    <property type="evidence" value="ECO:0007669"/>
    <property type="project" value="TreeGrafter"/>
</dbReference>
<dbReference type="AlphaFoldDB" id="A0A835ULA7"/>
<protein>
    <recommendedName>
        <fullName evidence="3">Manganese-dependent ADP-ribose/CDP-alcohol diphosphatase</fullName>
    </recommendedName>
</protein>
<dbReference type="OrthoDB" id="9675250at2759"/>
<dbReference type="PANTHER" id="PTHR16509:SF1">
    <property type="entry name" value="MANGANESE-DEPENDENT ADP-RIBOSE_CDP-ALCOHOL DIPHOSPHATASE"/>
    <property type="match status" value="1"/>
</dbReference>
<evidence type="ECO:0000313" key="1">
    <source>
        <dbReference type="EMBL" id="KAG0465653.1"/>
    </source>
</evidence>
<dbReference type="InterPro" id="IPR029052">
    <property type="entry name" value="Metallo-depent_PP-like"/>
</dbReference>